<accession>A0ABY1QXH1</accession>
<dbReference type="Proteomes" id="UP001157910">
    <property type="component" value="Unassembled WGS sequence"/>
</dbReference>
<proteinExistence type="predicted"/>
<dbReference type="RefSeq" id="WP_283407107.1">
    <property type="nucleotide sequence ID" value="NZ_FXUI01000020.1"/>
</dbReference>
<name>A0ABY1QXH1_9SPHN</name>
<organism evidence="1 2">
    <name type="scientific">Novosphingobium panipatense</name>
    <dbReference type="NCBI Taxonomy" id="428991"/>
    <lineage>
        <taxon>Bacteria</taxon>
        <taxon>Pseudomonadati</taxon>
        <taxon>Pseudomonadota</taxon>
        <taxon>Alphaproteobacteria</taxon>
        <taxon>Sphingomonadales</taxon>
        <taxon>Sphingomonadaceae</taxon>
        <taxon>Novosphingobium</taxon>
    </lineage>
</organism>
<reference evidence="1 2" key="1">
    <citation type="submission" date="2017-05" db="EMBL/GenBank/DDBJ databases">
        <authorList>
            <person name="Varghese N."/>
            <person name="Submissions S."/>
        </authorList>
    </citation>
    <scope>NUCLEOTIDE SEQUENCE [LARGE SCALE GENOMIC DNA]</scope>
    <source>
        <strain evidence="1 2">SM16</strain>
    </source>
</reference>
<dbReference type="InterPro" id="IPR036866">
    <property type="entry name" value="RibonucZ/Hydroxyglut_hydro"/>
</dbReference>
<evidence type="ECO:0008006" key="3">
    <source>
        <dbReference type="Google" id="ProtNLM"/>
    </source>
</evidence>
<comment type="caution">
    <text evidence="1">The sequence shown here is derived from an EMBL/GenBank/DDBJ whole genome shotgun (WGS) entry which is preliminary data.</text>
</comment>
<evidence type="ECO:0000313" key="1">
    <source>
        <dbReference type="EMBL" id="SMP81873.1"/>
    </source>
</evidence>
<gene>
    <name evidence="1" type="ORF">SAMN06296065_12015</name>
</gene>
<dbReference type="SUPFAM" id="SSF56281">
    <property type="entry name" value="Metallo-hydrolase/oxidoreductase"/>
    <property type="match status" value="1"/>
</dbReference>
<evidence type="ECO:0000313" key="2">
    <source>
        <dbReference type="Proteomes" id="UP001157910"/>
    </source>
</evidence>
<keyword evidence="2" id="KW-1185">Reference proteome</keyword>
<dbReference type="PANTHER" id="PTHR33835:SF1">
    <property type="entry name" value="METALLO-BETA-LACTAMASE DOMAIN-CONTAINING PROTEIN"/>
    <property type="match status" value="1"/>
</dbReference>
<dbReference type="EMBL" id="FXUI01000020">
    <property type="protein sequence ID" value="SMP81873.1"/>
    <property type="molecule type" value="Genomic_DNA"/>
</dbReference>
<sequence>MRRDGMTRAAAVLLVTGAAALGLYRSWLKRSGAARPERVGYPPLGTPKYIDDGLWIVDDTMVASGLTLPIRMTVLRLEDGSLLLHSPTTHTPALEASLNALGTVRHLVAPGTAHWTHLTEWQKVFPQATTWAVPGLRERLQVRLSGVRIDRDLGDREPADWQPSLSQGLIRGAGFCESFLFHVPSRTLILCDTIQNLVPSKLPPVTRFAAQAACGTEGKTAHHVRMALRLGGPDARANIDAMLRLQPERVLFAHGDPFEHDAAARLRRAFAWMDEKESDPARSFSRLTRRRP</sequence>
<dbReference type="PANTHER" id="PTHR33835">
    <property type="entry name" value="YALI0C07656P"/>
    <property type="match status" value="1"/>
</dbReference>
<dbReference type="Pfam" id="PF14234">
    <property type="entry name" value="DUF4336"/>
    <property type="match status" value="1"/>
</dbReference>
<protein>
    <recommendedName>
        <fullName evidence="3">DUF4336 domain-containing protein</fullName>
    </recommendedName>
</protein>
<dbReference type="InterPro" id="IPR025638">
    <property type="entry name" value="DUF4336"/>
</dbReference>